<name>A0A371QB00_STRIH</name>
<evidence type="ECO:0000313" key="1">
    <source>
        <dbReference type="EMBL" id="REK91886.1"/>
    </source>
</evidence>
<evidence type="ECO:0000313" key="2">
    <source>
        <dbReference type="Proteomes" id="UP000262477"/>
    </source>
</evidence>
<keyword evidence="2" id="KW-1185">Reference proteome</keyword>
<dbReference type="InterPro" id="IPR046003">
    <property type="entry name" value="DUF5959"/>
</dbReference>
<dbReference type="AlphaFoldDB" id="A0A371QB00"/>
<comment type="caution">
    <text evidence="1">The sequence shown here is derived from an EMBL/GenBank/DDBJ whole genome shotgun (WGS) entry which is preliminary data.</text>
</comment>
<dbReference type="EMBL" id="QUAC01000014">
    <property type="protein sequence ID" value="REK91886.1"/>
    <property type="molecule type" value="Genomic_DNA"/>
</dbReference>
<reference evidence="1 2" key="1">
    <citation type="submission" date="2018-08" db="EMBL/GenBank/DDBJ databases">
        <title>Streptomyces NEAU-D10 sp. nov., a novel Actinomycete isolated from soil.</title>
        <authorList>
            <person name="Jin L."/>
        </authorList>
    </citation>
    <scope>NUCLEOTIDE SEQUENCE [LARGE SCALE GENOMIC DNA]</scope>
    <source>
        <strain evidence="1 2">NEAU-D10</strain>
    </source>
</reference>
<proteinExistence type="predicted"/>
<dbReference type="RefSeq" id="WP_128502881.1">
    <property type="nucleotide sequence ID" value="NZ_QUAC01000014.1"/>
</dbReference>
<protein>
    <submittedName>
        <fullName evidence="1">Uncharacterized protein</fullName>
    </submittedName>
</protein>
<dbReference type="Proteomes" id="UP000262477">
    <property type="component" value="Unassembled WGS sequence"/>
</dbReference>
<dbReference type="OrthoDB" id="3370158at2"/>
<accession>A0A371QB00</accession>
<organism evidence="1 2">
    <name type="scientific">Streptomyces inhibens</name>
    <dbReference type="NCBI Taxonomy" id="2293571"/>
    <lineage>
        <taxon>Bacteria</taxon>
        <taxon>Bacillati</taxon>
        <taxon>Actinomycetota</taxon>
        <taxon>Actinomycetes</taxon>
        <taxon>Kitasatosporales</taxon>
        <taxon>Streptomycetaceae</taxon>
        <taxon>Streptomyces</taxon>
    </lineage>
</organism>
<dbReference type="Pfam" id="PF19384">
    <property type="entry name" value="DUF5959"/>
    <property type="match status" value="1"/>
</dbReference>
<gene>
    <name evidence="1" type="ORF">DY245_02240</name>
</gene>
<sequence length="143" mass="15924">MEEGPIDLVRLVGSGNSVTVRVTGRDAVGDPQVLVGEFIVDTKFLKGTQRTWIFPQDLAAWQAVLDSLARGENASWRKDKRATELHIELAAPDLHPGQVRVSVADREGSRTTARVLLEPADGWIEDHRARLDRVRQAWPQPLV</sequence>